<reference evidence="8 9" key="1">
    <citation type="submission" date="2013-07" db="EMBL/GenBank/DDBJ databases">
        <title>Completed genome of Sphingomonas sanxanigenens NX02.</title>
        <authorList>
            <person name="Ma T."/>
            <person name="Huang H."/>
            <person name="Wu M."/>
            <person name="Li X."/>
            <person name="Li G."/>
        </authorList>
    </citation>
    <scope>NUCLEOTIDE SEQUENCE [LARGE SCALE GENOMIC DNA]</scope>
    <source>
        <strain evidence="8 9">NX02</strain>
    </source>
</reference>
<keyword evidence="7" id="KW-0460">Magnesium</keyword>
<feature type="binding site" evidence="7">
    <location>
        <position position="183"/>
    </location>
    <ligand>
        <name>Mg(2+)</name>
        <dbReference type="ChEBI" id="CHEBI:18420"/>
    </ligand>
</feature>
<dbReference type="OrthoDB" id="8629576at2"/>
<protein>
    <recommendedName>
        <fullName evidence="1">Isocitrate lyase</fullName>
    </recommendedName>
    <alternativeName>
        <fullName evidence="4">Isocitrase</fullName>
    </alternativeName>
    <alternativeName>
        <fullName evidence="5">Isocitratase</fullName>
    </alternativeName>
</protein>
<dbReference type="Pfam" id="PF00463">
    <property type="entry name" value="ICL"/>
    <property type="match status" value="3"/>
</dbReference>
<dbReference type="GO" id="GO:0046872">
    <property type="term" value="F:metal ion binding"/>
    <property type="evidence" value="ECO:0007669"/>
    <property type="project" value="UniProtKB-KW"/>
</dbReference>
<evidence type="ECO:0000256" key="1">
    <source>
        <dbReference type="ARBA" id="ARBA00017446"/>
    </source>
</evidence>
<sequence>MTYQTHIAETGQLIQSHQGTWDGISAEAVARMRLQNRFRTGLDIARYTAAIMRRDMAAYDADPAAYTQSLGCWHGFIGQQKMISIKKHFGTTKRRYLYLSGWMIAALRSDFGPLPDQSMHEKTSVPALIEELYTFLRQADARELGMMFRELDAARAAGNRIEEQRLLQAIDNYETHVVPIIADIDAGFGNAEATYLLAKKMIEAGACALQIENQVSDEKQCGHQDGKVTVPHEDFLAKVRACRYAFLELGVEDGVIVTRTDSLGAGLTKQIAFSKEPGDLGDQYNAFLDCAEVTDLSTVNGDVIINRDGKLMRPKRLPSNLFQFREGTGEDRCVLDCITSLQNGADLLWIETEKPHIEQIASMVDRIREVIPNAKLVYNNSPSFNWTLNFRQQVFDAWAAEGRDVSAYDRARLMSVDYDGTDLAAEADERIRTFQKDAAARAGIFHHLITLPTYHTAALSTDNLAREYFGEAGMLGYVLNVQRQEIRQGIACVKHQNMSGSDIGDDHKEYFAGEAALKAGGAHNTMNQFAA</sequence>
<dbReference type="HOGENOM" id="CLU_038243_0_0_5"/>
<dbReference type="CDD" id="cd00377">
    <property type="entry name" value="ICL_PEPM"/>
    <property type="match status" value="1"/>
</dbReference>
<name>W0AJG2_9SPHN</name>
<dbReference type="GO" id="GO:0019752">
    <property type="term" value="P:carboxylic acid metabolic process"/>
    <property type="evidence" value="ECO:0007669"/>
    <property type="project" value="InterPro"/>
</dbReference>
<dbReference type="SUPFAM" id="SSF51621">
    <property type="entry name" value="Phosphoenolpyruvate/pyruvate domain"/>
    <property type="match status" value="1"/>
</dbReference>
<dbReference type="PATRIC" id="fig|1123269.5.peg.4724"/>
<gene>
    <name evidence="8" type="ORF">NX02_24125</name>
</gene>
<accession>W0AJG2</accession>
<dbReference type="GO" id="GO:0004451">
    <property type="term" value="F:isocitrate lyase activity"/>
    <property type="evidence" value="ECO:0007669"/>
    <property type="project" value="UniProtKB-EC"/>
</dbReference>
<keyword evidence="9" id="KW-1185">Reference proteome</keyword>
<comment type="catalytic activity">
    <reaction evidence="3">
        <text>D-threo-isocitrate = glyoxylate + succinate</text>
        <dbReference type="Rhea" id="RHEA:13245"/>
        <dbReference type="ChEBI" id="CHEBI:15562"/>
        <dbReference type="ChEBI" id="CHEBI:30031"/>
        <dbReference type="ChEBI" id="CHEBI:36655"/>
        <dbReference type="EC" id="4.1.3.1"/>
    </reaction>
</comment>
<feature type="active site" description="Proton acceptor" evidence="6">
    <location>
        <position position="221"/>
    </location>
</feature>
<dbReference type="eggNOG" id="COG2224">
    <property type="taxonomic scope" value="Bacteria"/>
</dbReference>
<dbReference type="InterPro" id="IPR015813">
    <property type="entry name" value="Pyrv/PenolPyrv_kinase-like_dom"/>
</dbReference>
<evidence type="ECO:0000313" key="8">
    <source>
        <dbReference type="EMBL" id="AHE56433.1"/>
    </source>
</evidence>
<dbReference type="InterPro" id="IPR039556">
    <property type="entry name" value="ICL/PEPM"/>
</dbReference>
<dbReference type="EMBL" id="CP006644">
    <property type="protein sequence ID" value="AHE56433.1"/>
    <property type="molecule type" value="Genomic_DNA"/>
</dbReference>
<proteinExistence type="predicted"/>
<evidence type="ECO:0000256" key="7">
    <source>
        <dbReference type="PIRSR" id="PIRSR001362-3"/>
    </source>
</evidence>
<dbReference type="PANTHER" id="PTHR21631">
    <property type="entry name" value="ISOCITRATE LYASE/MALATE SYNTHASE"/>
    <property type="match status" value="1"/>
</dbReference>
<evidence type="ECO:0000256" key="4">
    <source>
        <dbReference type="ARBA" id="ARBA00031022"/>
    </source>
</evidence>
<dbReference type="AlphaFoldDB" id="W0AJG2"/>
<dbReference type="KEGG" id="ssan:NX02_24125"/>
<evidence type="ECO:0000313" key="9">
    <source>
        <dbReference type="Proteomes" id="UP000018851"/>
    </source>
</evidence>
<keyword evidence="7" id="KW-0479">Metal-binding</keyword>
<comment type="cofactor">
    <cofactor evidence="7">
        <name>Mg(2+)</name>
        <dbReference type="ChEBI" id="CHEBI:18420"/>
    </cofactor>
    <text evidence="7">Can also use Mn(2+) ion.</text>
</comment>
<dbReference type="PANTHER" id="PTHR21631:SF3">
    <property type="entry name" value="BIFUNCTIONAL GLYOXYLATE CYCLE PROTEIN"/>
    <property type="match status" value="1"/>
</dbReference>
<dbReference type="InterPro" id="IPR040442">
    <property type="entry name" value="Pyrv_kinase-like_dom_sf"/>
</dbReference>
<dbReference type="InterPro" id="IPR006254">
    <property type="entry name" value="Isocitrate_lyase"/>
</dbReference>
<dbReference type="STRING" id="1123269.NX02_24125"/>
<keyword evidence="2 8" id="KW-0456">Lyase</keyword>
<organism evidence="8 9">
    <name type="scientific">Sphingomonas sanxanigenens DSM 19645 = NX02</name>
    <dbReference type="NCBI Taxonomy" id="1123269"/>
    <lineage>
        <taxon>Bacteria</taxon>
        <taxon>Pseudomonadati</taxon>
        <taxon>Pseudomonadota</taxon>
        <taxon>Alphaproteobacteria</taxon>
        <taxon>Sphingomonadales</taxon>
        <taxon>Sphingomonadaceae</taxon>
        <taxon>Sphingomonas</taxon>
    </lineage>
</organism>
<dbReference type="PIRSF" id="PIRSF001362">
    <property type="entry name" value="Isocit_lyase"/>
    <property type="match status" value="1"/>
</dbReference>
<dbReference type="Proteomes" id="UP000018851">
    <property type="component" value="Chromosome"/>
</dbReference>
<evidence type="ECO:0000256" key="5">
    <source>
        <dbReference type="ARBA" id="ARBA00031921"/>
    </source>
</evidence>
<dbReference type="RefSeq" id="WP_025294545.1">
    <property type="nucleotide sequence ID" value="NZ_CP006644.1"/>
</dbReference>
<dbReference type="NCBIfam" id="NF005074">
    <property type="entry name" value="PRK06498.1"/>
    <property type="match status" value="1"/>
</dbReference>
<evidence type="ECO:0000256" key="6">
    <source>
        <dbReference type="PIRSR" id="PIRSR001362-1"/>
    </source>
</evidence>
<evidence type="ECO:0000256" key="3">
    <source>
        <dbReference type="ARBA" id="ARBA00023531"/>
    </source>
</evidence>
<evidence type="ECO:0000256" key="2">
    <source>
        <dbReference type="ARBA" id="ARBA00023239"/>
    </source>
</evidence>
<dbReference type="Gene3D" id="3.20.20.60">
    <property type="entry name" value="Phosphoenolpyruvate-binding domains"/>
    <property type="match status" value="1"/>
</dbReference>